<dbReference type="EMBL" id="CP119317">
    <property type="protein sequence ID" value="WEK55652.1"/>
    <property type="molecule type" value="Genomic_DNA"/>
</dbReference>
<dbReference type="Proteomes" id="UP001178662">
    <property type="component" value="Chromosome"/>
</dbReference>
<evidence type="ECO:0000256" key="2">
    <source>
        <dbReference type="ARBA" id="ARBA00022748"/>
    </source>
</evidence>
<dbReference type="InterPro" id="IPR000866">
    <property type="entry name" value="AhpC/TSA"/>
</dbReference>
<feature type="domain" description="Thioredoxin" evidence="7">
    <location>
        <begin position="35"/>
        <end position="174"/>
    </location>
</feature>
<name>A0AA95EZQ7_9BACL</name>
<dbReference type="PANTHER" id="PTHR42852:SF6">
    <property type="entry name" value="THIOL:DISULFIDE INTERCHANGE PROTEIN DSBE"/>
    <property type="match status" value="1"/>
</dbReference>
<dbReference type="InterPro" id="IPR050553">
    <property type="entry name" value="Thioredoxin_ResA/DsbE_sf"/>
</dbReference>
<keyword evidence="9" id="KW-1185">Reference proteome</keyword>
<evidence type="ECO:0000256" key="4">
    <source>
        <dbReference type="ARBA" id="ARBA00023157"/>
    </source>
</evidence>
<evidence type="ECO:0000256" key="6">
    <source>
        <dbReference type="SAM" id="Phobius"/>
    </source>
</evidence>
<gene>
    <name evidence="8" type="ORF">P0Y55_06290</name>
</gene>
<evidence type="ECO:0000313" key="8">
    <source>
        <dbReference type="EMBL" id="WEK55652.1"/>
    </source>
</evidence>
<proteinExistence type="predicted"/>
<evidence type="ECO:0000259" key="7">
    <source>
        <dbReference type="PROSITE" id="PS51352"/>
    </source>
</evidence>
<keyword evidence="6" id="KW-1133">Transmembrane helix</keyword>
<protein>
    <submittedName>
        <fullName evidence="8">Redoxin domain-containing protein</fullName>
    </submittedName>
</protein>
<dbReference type="Pfam" id="PF00578">
    <property type="entry name" value="AhpC-TSA"/>
    <property type="match status" value="1"/>
</dbReference>
<keyword evidence="4" id="KW-1015">Disulfide bond</keyword>
<organism evidence="8 9">
    <name type="scientific">Candidatus Cohnella colombiensis</name>
    <dbReference type="NCBI Taxonomy" id="3121368"/>
    <lineage>
        <taxon>Bacteria</taxon>
        <taxon>Bacillati</taxon>
        <taxon>Bacillota</taxon>
        <taxon>Bacilli</taxon>
        <taxon>Bacillales</taxon>
        <taxon>Paenibacillaceae</taxon>
        <taxon>Cohnella</taxon>
    </lineage>
</organism>
<dbReference type="InterPro" id="IPR013766">
    <property type="entry name" value="Thioredoxin_domain"/>
</dbReference>
<dbReference type="PROSITE" id="PS00194">
    <property type="entry name" value="THIOREDOXIN_1"/>
    <property type="match status" value="1"/>
</dbReference>
<dbReference type="GO" id="GO:0030313">
    <property type="term" value="C:cell envelope"/>
    <property type="evidence" value="ECO:0007669"/>
    <property type="project" value="UniProtKB-SubCell"/>
</dbReference>
<evidence type="ECO:0000256" key="3">
    <source>
        <dbReference type="ARBA" id="ARBA00022968"/>
    </source>
</evidence>
<accession>A0AA95EZQ7</accession>
<keyword evidence="6" id="KW-0812">Transmembrane</keyword>
<evidence type="ECO:0000313" key="9">
    <source>
        <dbReference type="Proteomes" id="UP001178662"/>
    </source>
</evidence>
<dbReference type="PANTHER" id="PTHR42852">
    <property type="entry name" value="THIOL:DISULFIDE INTERCHANGE PROTEIN DSBE"/>
    <property type="match status" value="1"/>
</dbReference>
<dbReference type="GO" id="GO:0016491">
    <property type="term" value="F:oxidoreductase activity"/>
    <property type="evidence" value="ECO:0007669"/>
    <property type="project" value="InterPro"/>
</dbReference>
<dbReference type="CDD" id="cd02966">
    <property type="entry name" value="TlpA_like_family"/>
    <property type="match status" value="1"/>
</dbReference>
<evidence type="ECO:0000256" key="1">
    <source>
        <dbReference type="ARBA" id="ARBA00004196"/>
    </source>
</evidence>
<evidence type="ECO:0000256" key="5">
    <source>
        <dbReference type="ARBA" id="ARBA00023284"/>
    </source>
</evidence>
<dbReference type="PROSITE" id="PS51352">
    <property type="entry name" value="THIOREDOXIN_2"/>
    <property type="match status" value="1"/>
</dbReference>
<keyword evidence="2" id="KW-0201">Cytochrome c-type biogenesis</keyword>
<dbReference type="Gene3D" id="3.40.30.10">
    <property type="entry name" value="Glutaredoxin"/>
    <property type="match status" value="1"/>
</dbReference>
<reference evidence="8" key="1">
    <citation type="submission" date="2023-03" db="EMBL/GenBank/DDBJ databases">
        <title>Andean soil-derived lignocellulolytic bacterial consortium as a source of novel taxa and putative plastic-active enzymes.</title>
        <authorList>
            <person name="Diaz-Garcia L."/>
            <person name="Chuvochina M."/>
            <person name="Feuerriegel G."/>
            <person name="Bunk B."/>
            <person name="Sproer C."/>
            <person name="Streit W.R."/>
            <person name="Rodriguez L.M."/>
            <person name="Overmann J."/>
            <person name="Jimenez D.J."/>
        </authorList>
    </citation>
    <scope>NUCLEOTIDE SEQUENCE</scope>
    <source>
        <strain evidence="8">MAG 2441</strain>
    </source>
</reference>
<comment type="subcellular location">
    <subcellularLocation>
        <location evidence="1">Cell envelope</location>
    </subcellularLocation>
</comment>
<feature type="transmembrane region" description="Helical" evidence="6">
    <location>
        <begin position="7"/>
        <end position="25"/>
    </location>
</feature>
<sequence length="175" mass="19865">MGRYRKVVQYFILIGVLLIGGYAIGNSLFTSSAALKKGDKPPSFRLADLNNEAHDWSQYEGKPVIINFWGTFCPPCRDEMPALQAQYEKWKSEGLELVGINLSEDRLMVKRFINLVGVDFPILLDNDRKTEKRYGLKNYPTTLFVGRDGKIQDVVIGGPLSELQIEQHIIKLMKS</sequence>
<keyword evidence="6" id="KW-0472">Membrane</keyword>
<dbReference type="GO" id="GO:0017004">
    <property type="term" value="P:cytochrome complex assembly"/>
    <property type="evidence" value="ECO:0007669"/>
    <property type="project" value="UniProtKB-KW"/>
</dbReference>
<dbReference type="InterPro" id="IPR017937">
    <property type="entry name" value="Thioredoxin_CS"/>
</dbReference>
<dbReference type="AlphaFoldDB" id="A0AA95EZQ7"/>
<keyword evidence="3" id="KW-0735">Signal-anchor</keyword>
<dbReference type="GO" id="GO:0016209">
    <property type="term" value="F:antioxidant activity"/>
    <property type="evidence" value="ECO:0007669"/>
    <property type="project" value="InterPro"/>
</dbReference>
<dbReference type="SUPFAM" id="SSF52833">
    <property type="entry name" value="Thioredoxin-like"/>
    <property type="match status" value="1"/>
</dbReference>
<keyword evidence="5" id="KW-0676">Redox-active center</keyword>
<dbReference type="InterPro" id="IPR036249">
    <property type="entry name" value="Thioredoxin-like_sf"/>
</dbReference>